<dbReference type="EMBL" id="PISD01000005">
    <property type="protein sequence ID" value="PKG30784.1"/>
    <property type="molecule type" value="Genomic_DNA"/>
</dbReference>
<feature type="active site" description="Proton acceptor" evidence="1">
    <location>
        <position position="189"/>
    </location>
</feature>
<evidence type="ECO:0000313" key="2">
    <source>
        <dbReference type="EMBL" id="PKG30784.1"/>
    </source>
</evidence>
<protein>
    <submittedName>
        <fullName evidence="2">Type A chloramphenicol O-acetyltransferase</fullName>
    </submittedName>
</protein>
<organism evidence="2 3">
    <name type="scientific">Cytobacillus horneckiae</name>
    <dbReference type="NCBI Taxonomy" id="549687"/>
    <lineage>
        <taxon>Bacteria</taxon>
        <taxon>Bacillati</taxon>
        <taxon>Bacillota</taxon>
        <taxon>Bacilli</taxon>
        <taxon>Bacillales</taxon>
        <taxon>Bacillaceae</taxon>
        <taxon>Cytobacillus</taxon>
    </lineage>
</organism>
<keyword evidence="2" id="KW-0808">Transferase</keyword>
<evidence type="ECO:0000256" key="1">
    <source>
        <dbReference type="PIRSR" id="PIRSR000440-1"/>
    </source>
</evidence>
<dbReference type="RefSeq" id="WP_066193687.1">
    <property type="nucleotide sequence ID" value="NZ_JAFDQP010000003.1"/>
</dbReference>
<accession>A0A2N0ZMQ1</accession>
<keyword evidence="3" id="KW-1185">Reference proteome</keyword>
<dbReference type="PANTHER" id="PTHR38474">
    <property type="entry name" value="SLR0299 PROTEIN"/>
    <property type="match status" value="1"/>
</dbReference>
<evidence type="ECO:0000313" key="3">
    <source>
        <dbReference type="Proteomes" id="UP000233343"/>
    </source>
</evidence>
<gene>
    <name evidence="2" type="primary">catA</name>
    <name evidence="2" type="ORF">CWS20_01515</name>
</gene>
<dbReference type="PANTHER" id="PTHR38474:SF2">
    <property type="entry name" value="CHLORAMPHENICOL ACETYLTRANSFERASE"/>
    <property type="match status" value="1"/>
</dbReference>
<dbReference type="Pfam" id="PF00302">
    <property type="entry name" value="CAT"/>
    <property type="match status" value="1"/>
</dbReference>
<dbReference type="Proteomes" id="UP000233343">
    <property type="component" value="Unassembled WGS sequence"/>
</dbReference>
<dbReference type="NCBIfam" id="NF000491">
    <property type="entry name" value="chloram_CatA"/>
    <property type="match status" value="1"/>
</dbReference>
<reference evidence="2 3" key="1">
    <citation type="journal article" date="2010" name="Int. J. Syst. Evol. Microbiol.">
        <title>Bacillus horneckiae sp. nov., isolated from a spacecraft-assembly clean room.</title>
        <authorList>
            <person name="Vaishampayan P."/>
            <person name="Probst A."/>
            <person name="Krishnamurthi S."/>
            <person name="Ghosh S."/>
            <person name="Osman S."/>
            <person name="McDowall A."/>
            <person name="Ruckmani A."/>
            <person name="Mayilraj S."/>
            <person name="Venkateswaran K."/>
        </authorList>
    </citation>
    <scope>NUCLEOTIDE SEQUENCE [LARGE SCALE GENOMIC DNA]</scope>
    <source>
        <strain evidence="3">1PO1SC</strain>
    </source>
</reference>
<dbReference type="AlphaFoldDB" id="A0A2N0ZMQ1"/>
<dbReference type="SUPFAM" id="SSF52777">
    <property type="entry name" value="CoA-dependent acyltransferases"/>
    <property type="match status" value="1"/>
</dbReference>
<sequence>MKFNLINQNDWKRKPYFDYYLAQETTFSITSEIDITPLYFHLKSHKFKFYPALLYMLTKVVNNHDEYRTCFNEDVELGYWSSMVASYTIFNEKSKTFASIWTEHSECFRTFHQKVIEDIRAYEGKEELFPKKPIPSNSFPVSMIPWVSFTGFNLNIMNHGNYLLPIFTAGKFIRKESRIFLPVSLQMHHAVCDGYHASQYINELQKLADEYVKWI</sequence>
<dbReference type="InterPro" id="IPR001707">
    <property type="entry name" value="Cmp_AcTrfase"/>
</dbReference>
<comment type="caution">
    <text evidence="2">The sequence shown here is derived from an EMBL/GenBank/DDBJ whole genome shotgun (WGS) entry which is preliminary data.</text>
</comment>
<dbReference type="PIRSF" id="PIRSF000440">
    <property type="entry name" value="CAT"/>
    <property type="match status" value="1"/>
</dbReference>
<dbReference type="SMART" id="SM01059">
    <property type="entry name" value="CAT"/>
    <property type="match status" value="1"/>
</dbReference>
<proteinExistence type="predicted"/>
<name>A0A2N0ZMQ1_9BACI</name>
<dbReference type="InterPro" id="IPR023213">
    <property type="entry name" value="CAT-like_dom_sf"/>
</dbReference>
<dbReference type="Gene3D" id="3.30.559.10">
    <property type="entry name" value="Chloramphenicol acetyltransferase-like domain"/>
    <property type="match status" value="1"/>
</dbReference>
<dbReference type="GO" id="GO:0008811">
    <property type="term" value="F:chloramphenicol O-acetyltransferase activity"/>
    <property type="evidence" value="ECO:0007669"/>
    <property type="project" value="InterPro"/>
</dbReference>